<evidence type="ECO:0000313" key="1">
    <source>
        <dbReference type="EMBL" id="MCI80368.1"/>
    </source>
</evidence>
<feature type="non-terminal residue" evidence="1">
    <location>
        <position position="1"/>
    </location>
</feature>
<keyword evidence="2" id="KW-1185">Reference proteome</keyword>
<name>A0A392UWI6_9FABA</name>
<sequence length="18" mass="1994">VVLVVDHFVVDVVDFVHG</sequence>
<proteinExistence type="predicted"/>
<organism evidence="1 2">
    <name type="scientific">Trifolium medium</name>
    <dbReference type="NCBI Taxonomy" id="97028"/>
    <lineage>
        <taxon>Eukaryota</taxon>
        <taxon>Viridiplantae</taxon>
        <taxon>Streptophyta</taxon>
        <taxon>Embryophyta</taxon>
        <taxon>Tracheophyta</taxon>
        <taxon>Spermatophyta</taxon>
        <taxon>Magnoliopsida</taxon>
        <taxon>eudicotyledons</taxon>
        <taxon>Gunneridae</taxon>
        <taxon>Pentapetalae</taxon>
        <taxon>rosids</taxon>
        <taxon>fabids</taxon>
        <taxon>Fabales</taxon>
        <taxon>Fabaceae</taxon>
        <taxon>Papilionoideae</taxon>
        <taxon>50 kb inversion clade</taxon>
        <taxon>NPAAA clade</taxon>
        <taxon>Hologalegina</taxon>
        <taxon>IRL clade</taxon>
        <taxon>Trifolieae</taxon>
        <taxon>Trifolium</taxon>
    </lineage>
</organism>
<dbReference type="AlphaFoldDB" id="A0A392UWI6"/>
<dbReference type="Proteomes" id="UP000265520">
    <property type="component" value="Unassembled WGS sequence"/>
</dbReference>
<dbReference type="EMBL" id="LXQA010994378">
    <property type="protein sequence ID" value="MCI80368.1"/>
    <property type="molecule type" value="Genomic_DNA"/>
</dbReference>
<comment type="caution">
    <text evidence="1">The sequence shown here is derived from an EMBL/GenBank/DDBJ whole genome shotgun (WGS) entry which is preliminary data.</text>
</comment>
<protein>
    <submittedName>
        <fullName evidence="1">Uncharacterized protein</fullName>
    </submittedName>
</protein>
<reference evidence="1 2" key="1">
    <citation type="journal article" date="2018" name="Front. Plant Sci.">
        <title>Red Clover (Trifolium pratense) and Zigzag Clover (T. medium) - A Picture of Genomic Similarities and Differences.</title>
        <authorList>
            <person name="Dluhosova J."/>
            <person name="Istvanek J."/>
            <person name="Nedelnik J."/>
            <person name="Repkova J."/>
        </authorList>
    </citation>
    <scope>NUCLEOTIDE SEQUENCE [LARGE SCALE GENOMIC DNA]</scope>
    <source>
        <strain evidence="2">cv. 10/8</strain>
        <tissue evidence="1">Leaf</tissue>
    </source>
</reference>
<accession>A0A392UWI6</accession>
<evidence type="ECO:0000313" key="2">
    <source>
        <dbReference type="Proteomes" id="UP000265520"/>
    </source>
</evidence>